<sequence>MQIHTNSQIPLSQIKRRIQMRTWAVLKTGLVPSQLECELKAVVKLNSPTAHGKDRRVTLPSVLKNN</sequence>
<organism evidence="1">
    <name type="scientific">Arundo donax</name>
    <name type="common">Giant reed</name>
    <name type="synonym">Donax arundinaceus</name>
    <dbReference type="NCBI Taxonomy" id="35708"/>
    <lineage>
        <taxon>Eukaryota</taxon>
        <taxon>Viridiplantae</taxon>
        <taxon>Streptophyta</taxon>
        <taxon>Embryophyta</taxon>
        <taxon>Tracheophyta</taxon>
        <taxon>Spermatophyta</taxon>
        <taxon>Magnoliopsida</taxon>
        <taxon>Liliopsida</taxon>
        <taxon>Poales</taxon>
        <taxon>Poaceae</taxon>
        <taxon>PACMAD clade</taxon>
        <taxon>Arundinoideae</taxon>
        <taxon>Arundineae</taxon>
        <taxon>Arundo</taxon>
    </lineage>
</organism>
<proteinExistence type="predicted"/>
<evidence type="ECO:0000313" key="1">
    <source>
        <dbReference type="EMBL" id="JAE24661.1"/>
    </source>
</evidence>
<dbReference type="AlphaFoldDB" id="A0A0A9GQ54"/>
<protein>
    <submittedName>
        <fullName evidence="1">Uncharacterized protein</fullName>
    </submittedName>
</protein>
<reference evidence="1" key="1">
    <citation type="submission" date="2014-09" db="EMBL/GenBank/DDBJ databases">
        <authorList>
            <person name="Magalhaes I.L.F."/>
            <person name="Oliveira U."/>
            <person name="Santos F.R."/>
            <person name="Vidigal T.H.D.A."/>
            <person name="Brescovit A.D."/>
            <person name="Santos A.J."/>
        </authorList>
    </citation>
    <scope>NUCLEOTIDE SEQUENCE</scope>
    <source>
        <tissue evidence="1">Shoot tissue taken approximately 20 cm above the soil surface</tissue>
    </source>
</reference>
<dbReference type="EMBL" id="GBRH01173235">
    <property type="protein sequence ID" value="JAE24661.1"/>
    <property type="molecule type" value="Transcribed_RNA"/>
</dbReference>
<accession>A0A0A9GQ54</accession>
<reference evidence="1" key="2">
    <citation type="journal article" date="2015" name="Data Brief">
        <title>Shoot transcriptome of the giant reed, Arundo donax.</title>
        <authorList>
            <person name="Barrero R.A."/>
            <person name="Guerrero F.D."/>
            <person name="Moolhuijzen P."/>
            <person name="Goolsby J.A."/>
            <person name="Tidwell J."/>
            <person name="Bellgard S.E."/>
            <person name="Bellgard M.I."/>
        </authorList>
    </citation>
    <scope>NUCLEOTIDE SEQUENCE</scope>
    <source>
        <tissue evidence="1">Shoot tissue taken approximately 20 cm above the soil surface</tissue>
    </source>
</reference>
<name>A0A0A9GQ54_ARUDO</name>